<dbReference type="GO" id="GO:0005634">
    <property type="term" value="C:nucleus"/>
    <property type="evidence" value="ECO:0007669"/>
    <property type="project" value="UniProtKB-SubCell"/>
</dbReference>
<dbReference type="GO" id="GO:0046983">
    <property type="term" value="F:protein dimerization activity"/>
    <property type="evidence" value="ECO:0007669"/>
    <property type="project" value="InterPro"/>
</dbReference>
<reference evidence="7" key="1">
    <citation type="submission" date="2020-09" db="EMBL/GenBank/DDBJ databases">
        <title>Genome-Enabled Discovery of Anthraquinone Biosynthesis in Senna tora.</title>
        <authorList>
            <person name="Kang S.-H."/>
            <person name="Pandey R.P."/>
            <person name="Lee C.-M."/>
            <person name="Sim J.-S."/>
            <person name="Jeong J.-T."/>
            <person name="Choi B.-S."/>
            <person name="Jung M."/>
            <person name="Ginzburg D."/>
            <person name="Zhao K."/>
            <person name="Won S.Y."/>
            <person name="Oh T.-J."/>
            <person name="Yu Y."/>
            <person name="Kim N.-H."/>
            <person name="Lee O.R."/>
            <person name="Lee T.-H."/>
            <person name="Bashyal P."/>
            <person name="Kim T.-S."/>
            <person name="Lee W.-H."/>
            <person name="Kawkins C."/>
            <person name="Kim C.-K."/>
            <person name="Kim J.S."/>
            <person name="Ahn B.O."/>
            <person name="Rhee S.Y."/>
            <person name="Sohng J.K."/>
        </authorList>
    </citation>
    <scope>NUCLEOTIDE SEQUENCE</scope>
    <source>
        <tissue evidence="7">Leaf</tissue>
    </source>
</reference>
<dbReference type="AlphaFoldDB" id="A0A834WHC1"/>
<evidence type="ECO:0000256" key="3">
    <source>
        <dbReference type="ARBA" id="ARBA00023163"/>
    </source>
</evidence>
<dbReference type="SUPFAM" id="SSF47459">
    <property type="entry name" value="HLH, helix-loop-helix DNA-binding domain"/>
    <property type="match status" value="1"/>
</dbReference>
<keyword evidence="4" id="KW-0539">Nucleus</keyword>
<comment type="subcellular location">
    <subcellularLocation>
        <location evidence="1">Nucleus</location>
    </subcellularLocation>
</comment>
<sequence>MEVYEHDHFLEELLALRKETEENYVFSNNEWSTSFDQNSLAFVPHYSSPSQQIPESYNNYAFNEIYSSLLDEFSAPHNVGDSSSSSYNNNNNFLDTTFIVGQEDYNYYPLSWMEELEDPALLGEELQSLDLQNPCKREPSQSPEIIMPSFNIGDMPLERKNRSKKLQGQPSKNLMAERRRRKRLNDRLSMLRSIVPKISKMDRTSILGDTIDYMKELLEKINKLQQEIEVDSHMAGIFMNNAKQDEILVRNSPKFDVERRNVDTQVEICCAGKPGMLQSTVNTLEALGLEIQQCVISCFNDFTMQASCSEENEQRAIVSSEDIKQALFRSAGYGGRCLSSSVTFGSSRDDRCVLNADWLCSLKTQVFNFIVKSVSCKCDIVPRNFP</sequence>
<dbReference type="GO" id="GO:0043565">
    <property type="term" value="F:sequence-specific DNA binding"/>
    <property type="evidence" value="ECO:0007669"/>
    <property type="project" value="TreeGrafter"/>
</dbReference>
<evidence type="ECO:0000256" key="4">
    <source>
        <dbReference type="ARBA" id="ARBA00023242"/>
    </source>
</evidence>
<comment type="caution">
    <text evidence="7">The sequence shown here is derived from an EMBL/GenBank/DDBJ whole genome shotgun (WGS) entry which is preliminary data.</text>
</comment>
<evidence type="ECO:0000256" key="2">
    <source>
        <dbReference type="ARBA" id="ARBA00023015"/>
    </source>
</evidence>
<dbReference type="Pfam" id="PF22754">
    <property type="entry name" value="bHLH-TF_ACT-like_plant"/>
    <property type="match status" value="1"/>
</dbReference>
<dbReference type="OrthoDB" id="752464at2759"/>
<evidence type="ECO:0000256" key="5">
    <source>
        <dbReference type="SAM" id="Coils"/>
    </source>
</evidence>
<proteinExistence type="predicted"/>
<keyword evidence="8" id="KW-1185">Reference proteome</keyword>
<dbReference type="GO" id="GO:0003700">
    <property type="term" value="F:DNA-binding transcription factor activity"/>
    <property type="evidence" value="ECO:0007669"/>
    <property type="project" value="TreeGrafter"/>
</dbReference>
<dbReference type="PANTHER" id="PTHR31945">
    <property type="entry name" value="TRANSCRIPTION FACTOR SCREAM2-RELATED"/>
    <property type="match status" value="1"/>
</dbReference>
<evidence type="ECO:0000259" key="6">
    <source>
        <dbReference type="PROSITE" id="PS50888"/>
    </source>
</evidence>
<dbReference type="PANTHER" id="PTHR31945:SF138">
    <property type="entry name" value="BHLH TRANSCRIPTIONAL FACTOR"/>
    <property type="match status" value="1"/>
</dbReference>
<dbReference type="Gene3D" id="4.10.280.10">
    <property type="entry name" value="Helix-loop-helix DNA-binding domain"/>
    <property type="match status" value="1"/>
</dbReference>
<feature type="coiled-coil region" evidence="5">
    <location>
        <begin position="207"/>
        <end position="234"/>
    </location>
</feature>
<accession>A0A834WHC1</accession>
<evidence type="ECO:0000256" key="1">
    <source>
        <dbReference type="ARBA" id="ARBA00004123"/>
    </source>
</evidence>
<gene>
    <name evidence="7" type="ORF">G2W53_031038</name>
</gene>
<dbReference type="InterPro" id="IPR051358">
    <property type="entry name" value="TF_AMS/ICE1/BHLH6-like"/>
</dbReference>
<evidence type="ECO:0000313" key="8">
    <source>
        <dbReference type="Proteomes" id="UP000634136"/>
    </source>
</evidence>
<dbReference type="Proteomes" id="UP000634136">
    <property type="component" value="Unassembled WGS sequence"/>
</dbReference>
<dbReference type="InterPro" id="IPR054502">
    <property type="entry name" value="bHLH-TF_ACT-like_plant"/>
</dbReference>
<keyword evidence="5" id="KW-0175">Coiled coil</keyword>
<organism evidence="7 8">
    <name type="scientific">Senna tora</name>
    <dbReference type="NCBI Taxonomy" id="362788"/>
    <lineage>
        <taxon>Eukaryota</taxon>
        <taxon>Viridiplantae</taxon>
        <taxon>Streptophyta</taxon>
        <taxon>Embryophyta</taxon>
        <taxon>Tracheophyta</taxon>
        <taxon>Spermatophyta</taxon>
        <taxon>Magnoliopsida</taxon>
        <taxon>eudicotyledons</taxon>
        <taxon>Gunneridae</taxon>
        <taxon>Pentapetalae</taxon>
        <taxon>rosids</taxon>
        <taxon>fabids</taxon>
        <taxon>Fabales</taxon>
        <taxon>Fabaceae</taxon>
        <taxon>Caesalpinioideae</taxon>
        <taxon>Cassia clade</taxon>
        <taxon>Senna</taxon>
    </lineage>
</organism>
<dbReference type="SMART" id="SM00353">
    <property type="entry name" value="HLH"/>
    <property type="match status" value="1"/>
</dbReference>
<protein>
    <submittedName>
        <fullName evidence="7">Transcription factor bHLH93</fullName>
    </submittedName>
</protein>
<feature type="domain" description="BHLH" evidence="6">
    <location>
        <begin position="168"/>
        <end position="217"/>
    </location>
</feature>
<keyword evidence="3" id="KW-0804">Transcription</keyword>
<dbReference type="Pfam" id="PF00010">
    <property type="entry name" value="HLH"/>
    <property type="match status" value="1"/>
</dbReference>
<dbReference type="EMBL" id="JAAIUW010000009">
    <property type="protein sequence ID" value="KAF7817069.1"/>
    <property type="molecule type" value="Genomic_DNA"/>
</dbReference>
<dbReference type="InterPro" id="IPR036638">
    <property type="entry name" value="HLH_DNA-bd_sf"/>
</dbReference>
<name>A0A834WHC1_9FABA</name>
<keyword evidence="2" id="KW-0805">Transcription regulation</keyword>
<evidence type="ECO:0000313" key="7">
    <source>
        <dbReference type="EMBL" id="KAF7817069.1"/>
    </source>
</evidence>
<dbReference type="InterPro" id="IPR011598">
    <property type="entry name" value="bHLH_dom"/>
</dbReference>
<dbReference type="PROSITE" id="PS50888">
    <property type="entry name" value="BHLH"/>
    <property type="match status" value="1"/>
</dbReference>